<dbReference type="AlphaFoldDB" id="A0AAE0H4Q5"/>
<evidence type="ECO:0000313" key="2">
    <source>
        <dbReference type="Proteomes" id="UP001190700"/>
    </source>
</evidence>
<proteinExistence type="predicted"/>
<organism evidence="1 2">
    <name type="scientific">Cymbomonas tetramitiformis</name>
    <dbReference type="NCBI Taxonomy" id="36881"/>
    <lineage>
        <taxon>Eukaryota</taxon>
        <taxon>Viridiplantae</taxon>
        <taxon>Chlorophyta</taxon>
        <taxon>Pyramimonadophyceae</taxon>
        <taxon>Pyramimonadales</taxon>
        <taxon>Pyramimonadaceae</taxon>
        <taxon>Cymbomonas</taxon>
    </lineage>
</organism>
<reference evidence="1 2" key="1">
    <citation type="journal article" date="2015" name="Genome Biol. Evol.">
        <title>Comparative Genomics of a Bacterivorous Green Alga Reveals Evolutionary Causalities and Consequences of Phago-Mixotrophic Mode of Nutrition.</title>
        <authorList>
            <person name="Burns J.A."/>
            <person name="Paasch A."/>
            <person name="Narechania A."/>
            <person name="Kim E."/>
        </authorList>
    </citation>
    <scope>NUCLEOTIDE SEQUENCE [LARGE SCALE GENOMIC DNA]</scope>
    <source>
        <strain evidence="1 2">PLY_AMNH</strain>
    </source>
</reference>
<dbReference type="EMBL" id="LGRX02000009">
    <property type="protein sequence ID" value="KAK3289913.1"/>
    <property type="molecule type" value="Genomic_DNA"/>
</dbReference>
<name>A0AAE0H4Q5_9CHLO</name>
<accession>A0AAE0H4Q5</accession>
<comment type="caution">
    <text evidence="1">The sequence shown here is derived from an EMBL/GenBank/DDBJ whole genome shotgun (WGS) entry which is preliminary data.</text>
</comment>
<gene>
    <name evidence="1" type="ORF">CYMTET_2627</name>
</gene>
<evidence type="ECO:0000313" key="1">
    <source>
        <dbReference type="EMBL" id="KAK3289913.1"/>
    </source>
</evidence>
<keyword evidence="2" id="KW-1185">Reference proteome</keyword>
<dbReference type="Proteomes" id="UP001190700">
    <property type="component" value="Unassembled WGS sequence"/>
</dbReference>
<protein>
    <submittedName>
        <fullName evidence="1">Uncharacterized protein</fullName>
    </submittedName>
</protein>
<sequence>MARFGARREGWAGLVSGADVDMLVQTGLVRRHGCVSLPGGGLSVAVGGRVLGGTVIAVGGAVGGTVLGETVVAVGGPEGGTVFGEAVVAVGGAEGGIVLGELVMEVGDVEGAA</sequence>